<dbReference type="InterPro" id="IPR000315">
    <property type="entry name" value="Znf_B-box"/>
</dbReference>
<evidence type="ECO:0000256" key="1">
    <source>
        <dbReference type="PROSITE-ProRule" id="PRU00024"/>
    </source>
</evidence>
<proteinExistence type="predicted"/>
<keyword evidence="4" id="KW-1185">Reference proteome</keyword>
<reference evidence="3 4" key="1">
    <citation type="submission" date="2020-06" db="EMBL/GenBank/DDBJ databases">
        <authorList>
            <person name="Li R."/>
            <person name="Bekaert M."/>
        </authorList>
    </citation>
    <scope>NUCLEOTIDE SEQUENCE [LARGE SCALE GENOMIC DNA]</scope>
    <source>
        <strain evidence="4">wild</strain>
    </source>
</reference>
<sequence>MIQEKTSGGQNKHGLQNIADVMASSNSTLCGVCECQHLTTNATFWCPECDEGLCSTCLKYHNASKSTRNHEIISVDKYRQLPSFVVRVQQYCSEHDKKYQLYCLQHNPCCPHCFTTTHKKCNLMALDEIVKTSKTSASFDNLEQSLNDLKENIKRITKTENTIYQKFNREEGKYILKYRRCATN</sequence>
<organism evidence="3 4">
    <name type="scientific">Mytilus coruscus</name>
    <name type="common">Sea mussel</name>
    <dbReference type="NCBI Taxonomy" id="42192"/>
    <lineage>
        <taxon>Eukaryota</taxon>
        <taxon>Metazoa</taxon>
        <taxon>Spiralia</taxon>
        <taxon>Lophotrochozoa</taxon>
        <taxon>Mollusca</taxon>
        <taxon>Bivalvia</taxon>
        <taxon>Autobranchia</taxon>
        <taxon>Pteriomorphia</taxon>
        <taxon>Mytilida</taxon>
        <taxon>Mytiloidea</taxon>
        <taxon>Mytilidae</taxon>
        <taxon>Mytilinae</taxon>
        <taxon>Mytilus</taxon>
    </lineage>
</organism>
<keyword evidence="1" id="KW-0862">Zinc</keyword>
<evidence type="ECO:0000259" key="2">
    <source>
        <dbReference type="PROSITE" id="PS50119"/>
    </source>
</evidence>
<dbReference type="PANTHER" id="PTHR25462:SF296">
    <property type="entry name" value="MEIOTIC P26, ISOFORM F"/>
    <property type="match status" value="1"/>
</dbReference>
<dbReference type="GO" id="GO:0008270">
    <property type="term" value="F:zinc ion binding"/>
    <property type="evidence" value="ECO:0007669"/>
    <property type="project" value="UniProtKB-KW"/>
</dbReference>
<evidence type="ECO:0000313" key="3">
    <source>
        <dbReference type="EMBL" id="CAC5411427.1"/>
    </source>
</evidence>
<dbReference type="SUPFAM" id="SSF57845">
    <property type="entry name" value="B-box zinc-binding domain"/>
    <property type="match status" value="1"/>
</dbReference>
<feature type="domain" description="B box-type" evidence="2">
    <location>
        <begin position="25"/>
        <end position="75"/>
    </location>
</feature>
<dbReference type="OrthoDB" id="6158932at2759"/>
<name>A0A6J8DUN7_MYTCO</name>
<dbReference type="EMBL" id="CACVKT020007845">
    <property type="protein sequence ID" value="CAC5411427.1"/>
    <property type="molecule type" value="Genomic_DNA"/>
</dbReference>
<keyword evidence="1" id="KW-0479">Metal-binding</keyword>
<dbReference type="Proteomes" id="UP000507470">
    <property type="component" value="Unassembled WGS sequence"/>
</dbReference>
<dbReference type="PANTHER" id="PTHR25462">
    <property type="entry name" value="BONUS, ISOFORM C-RELATED"/>
    <property type="match status" value="1"/>
</dbReference>
<dbReference type="PROSITE" id="PS50119">
    <property type="entry name" value="ZF_BBOX"/>
    <property type="match status" value="1"/>
</dbReference>
<protein>
    <recommendedName>
        <fullName evidence="2">B box-type domain-containing protein</fullName>
    </recommendedName>
</protein>
<dbReference type="AlphaFoldDB" id="A0A6J8DUN7"/>
<keyword evidence="1" id="KW-0863">Zinc-finger</keyword>
<evidence type="ECO:0000313" key="4">
    <source>
        <dbReference type="Proteomes" id="UP000507470"/>
    </source>
</evidence>
<dbReference type="InterPro" id="IPR047153">
    <property type="entry name" value="TRIM45/56/19-like"/>
</dbReference>
<dbReference type="CDD" id="cd19757">
    <property type="entry name" value="Bbox1"/>
    <property type="match status" value="1"/>
</dbReference>
<dbReference type="Gene3D" id="3.30.160.60">
    <property type="entry name" value="Classic Zinc Finger"/>
    <property type="match status" value="1"/>
</dbReference>
<gene>
    <name evidence="3" type="ORF">MCOR_44518</name>
</gene>
<dbReference type="Pfam" id="PF22586">
    <property type="entry name" value="ANCHR-like_BBOX"/>
    <property type="match status" value="1"/>
</dbReference>
<accession>A0A6J8DUN7</accession>